<dbReference type="GO" id="GO:0046570">
    <property type="term" value="F:methylthioribulose 1-phosphate dehydratase activity"/>
    <property type="evidence" value="ECO:0007669"/>
    <property type="project" value="UniProtKB-EC"/>
</dbReference>
<organism evidence="4 5">
    <name type="scientific">Capillimicrobium parvum</name>
    <dbReference type="NCBI Taxonomy" id="2884022"/>
    <lineage>
        <taxon>Bacteria</taxon>
        <taxon>Bacillati</taxon>
        <taxon>Actinomycetota</taxon>
        <taxon>Thermoleophilia</taxon>
        <taxon>Solirubrobacterales</taxon>
        <taxon>Capillimicrobiaceae</taxon>
        <taxon>Capillimicrobium</taxon>
    </lineage>
</organism>
<dbReference type="GO" id="GO:0016832">
    <property type="term" value="F:aldehyde-lyase activity"/>
    <property type="evidence" value="ECO:0007669"/>
    <property type="project" value="TreeGrafter"/>
</dbReference>
<dbReference type="AlphaFoldDB" id="A0A9E6XVQ3"/>
<dbReference type="KEGG" id="sbae:DSM104329_01706"/>
<gene>
    <name evidence="4" type="primary">mtnB</name>
    <name evidence="4" type="ORF">DSM104329_01706</name>
</gene>
<evidence type="ECO:0000313" key="4">
    <source>
        <dbReference type="EMBL" id="UGS35319.1"/>
    </source>
</evidence>
<dbReference type="Proteomes" id="UP001162834">
    <property type="component" value="Chromosome"/>
</dbReference>
<keyword evidence="1" id="KW-0479">Metal-binding</keyword>
<dbReference type="InterPro" id="IPR001303">
    <property type="entry name" value="Aldolase_II/adducin_N"/>
</dbReference>
<dbReference type="RefSeq" id="WP_259315008.1">
    <property type="nucleotide sequence ID" value="NZ_CP087164.1"/>
</dbReference>
<dbReference type="InterPro" id="IPR050197">
    <property type="entry name" value="Aldolase_class_II_sugar_metab"/>
</dbReference>
<dbReference type="GO" id="GO:0046872">
    <property type="term" value="F:metal ion binding"/>
    <property type="evidence" value="ECO:0007669"/>
    <property type="project" value="UniProtKB-KW"/>
</dbReference>
<dbReference type="Pfam" id="PF00596">
    <property type="entry name" value="Aldolase_II"/>
    <property type="match status" value="1"/>
</dbReference>
<dbReference type="EC" id="4.2.1.109" evidence="4"/>
<evidence type="ECO:0000313" key="5">
    <source>
        <dbReference type="Proteomes" id="UP001162834"/>
    </source>
</evidence>
<dbReference type="InterPro" id="IPR036409">
    <property type="entry name" value="Aldolase_II/adducin_N_sf"/>
</dbReference>
<evidence type="ECO:0000256" key="2">
    <source>
        <dbReference type="ARBA" id="ARBA00023239"/>
    </source>
</evidence>
<name>A0A9E6XVQ3_9ACTN</name>
<evidence type="ECO:0000259" key="3">
    <source>
        <dbReference type="SMART" id="SM01007"/>
    </source>
</evidence>
<protein>
    <submittedName>
        <fullName evidence="4">Methylthioribulose-1-phosphate dehydratase</fullName>
        <ecNumber evidence="4">4.2.1.109</ecNumber>
    </submittedName>
</protein>
<sequence>MIVNDDGPSLRATVATACRILAAKGLVEGILGHVSARVAEDELVVRCRGEDERGLALSDPGDVWRVDLDGRPVDLPTGFSAPKELPIHTELMRARPDVGAVVHAHPPAALLCGLAQPPPRPVFGAFNIPALRLAVDGVPVYPRSVLITRRDLAAEMLDAMGDRPVCILLGHGITVAAQTVEQATVLAVNLNVLLAVSVELARLGAQPPELDARDLAELPDLGSAFNDRFVWQAMAAELEAGLLRPSL</sequence>
<dbReference type="SMART" id="SM01007">
    <property type="entry name" value="Aldolase_II"/>
    <property type="match status" value="1"/>
</dbReference>
<dbReference type="SUPFAM" id="SSF53639">
    <property type="entry name" value="AraD/HMP-PK domain-like"/>
    <property type="match status" value="1"/>
</dbReference>
<feature type="domain" description="Class II aldolase/adducin N-terminal" evidence="3">
    <location>
        <begin position="12"/>
        <end position="198"/>
    </location>
</feature>
<evidence type="ECO:0000256" key="1">
    <source>
        <dbReference type="ARBA" id="ARBA00022723"/>
    </source>
</evidence>
<dbReference type="PANTHER" id="PTHR22789:SF0">
    <property type="entry name" value="3-OXO-TETRONATE 4-PHOSPHATE DECARBOXYLASE-RELATED"/>
    <property type="match status" value="1"/>
</dbReference>
<dbReference type="GO" id="GO:0019323">
    <property type="term" value="P:pentose catabolic process"/>
    <property type="evidence" value="ECO:0007669"/>
    <property type="project" value="TreeGrafter"/>
</dbReference>
<proteinExistence type="predicted"/>
<dbReference type="GO" id="GO:0005829">
    <property type="term" value="C:cytosol"/>
    <property type="evidence" value="ECO:0007669"/>
    <property type="project" value="TreeGrafter"/>
</dbReference>
<dbReference type="Gene3D" id="3.40.225.10">
    <property type="entry name" value="Class II aldolase/adducin N-terminal domain"/>
    <property type="match status" value="1"/>
</dbReference>
<reference evidence="4" key="1">
    <citation type="journal article" date="2022" name="Int. J. Syst. Evol. Microbiol.">
        <title>Pseudomonas aegrilactucae sp. nov. and Pseudomonas morbosilactucae sp. nov., pathogens causing bacterial rot of lettuce in Japan.</title>
        <authorList>
            <person name="Sawada H."/>
            <person name="Fujikawa T."/>
            <person name="Satou M."/>
        </authorList>
    </citation>
    <scope>NUCLEOTIDE SEQUENCE</scope>
    <source>
        <strain evidence="4">0166_1</strain>
    </source>
</reference>
<dbReference type="PANTHER" id="PTHR22789">
    <property type="entry name" value="FUCULOSE PHOSPHATE ALDOLASE"/>
    <property type="match status" value="1"/>
</dbReference>
<dbReference type="EMBL" id="CP087164">
    <property type="protein sequence ID" value="UGS35319.1"/>
    <property type="molecule type" value="Genomic_DNA"/>
</dbReference>
<keyword evidence="5" id="KW-1185">Reference proteome</keyword>
<keyword evidence="2 4" id="KW-0456">Lyase</keyword>
<accession>A0A9E6XVQ3</accession>